<dbReference type="InterPro" id="IPR001851">
    <property type="entry name" value="ABC_transp_permease"/>
</dbReference>
<name>A0A450TDW1_9GAMM</name>
<gene>
    <name evidence="8" type="ORF">BECKFM1743A_GA0114220_103974</name>
    <name evidence="9" type="ORF">BECKFM1743B_GA0114221_103914</name>
    <name evidence="7" type="ORF">BECKFM1743C_GA0114222_103873</name>
</gene>
<feature type="transmembrane region" description="Helical" evidence="6">
    <location>
        <begin position="267"/>
        <end position="287"/>
    </location>
</feature>
<feature type="transmembrane region" description="Helical" evidence="6">
    <location>
        <begin position="195"/>
        <end position="216"/>
    </location>
</feature>
<feature type="transmembrane region" description="Helical" evidence="6">
    <location>
        <begin position="142"/>
        <end position="159"/>
    </location>
</feature>
<dbReference type="EMBL" id="CAADFA010000387">
    <property type="protein sequence ID" value="VFJ65136.1"/>
    <property type="molecule type" value="Genomic_DNA"/>
</dbReference>
<dbReference type="AlphaFoldDB" id="A0A450TDW1"/>
<protein>
    <submittedName>
        <fullName evidence="7">Branched-chain amino acid transport system permease protein</fullName>
    </submittedName>
</protein>
<evidence type="ECO:0000313" key="7">
    <source>
        <dbReference type="EMBL" id="VFJ65136.1"/>
    </source>
</evidence>
<dbReference type="GO" id="GO:0005886">
    <property type="term" value="C:plasma membrane"/>
    <property type="evidence" value="ECO:0007669"/>
    <property type="project" value="UniProtKB-SubCell"/>
</dbReference>
<evidence type="ECO:0000313" key="9">
    <source>
        <dbReference type="EMBL" id="VFK15865.1"/>
    </source>
</evidence>
<organism evidence="7">
    <name type="scientific">Candidatus Kentrum sp. FM</name>
    <dbReference type="NCBI Taxonomy" id="2126340"/>
    <lineage>
        <taxon>Bacteria</taxon>
        <taxon>Pseudomonadati</taxon>
        <taxon>Pseudomonadota</taxon>
        <taxon>Gammaproteobacteria</taxon>
        <taxon>Candidatus Kentrum</taxon>
    </lineage>
</organism>
<dbReference type="InterPro" id="IPR043428">
    <property type="entry name" value="LivM-like"/>
</dbReference>
<accession>A0A450TDW1</accession>
<feature type="transmembrane region" description="Helical" evidence="6">
    <location>
        <begin position="7"/>
        <end position="32"/>
    </location>
</feature>
<evidence type="ECO:0000313" key="8">
    <source>
        <dbReference type="EMBL" id="VFJ65992.1"/>
    </source>
</evidence>
<dbReference type="PANTHER" id="PTHR30482:SF20">
    <property type="entry name" value="HIGH-AFFINITY BRANCHED-CHAIN AMINO ACID TRANSPORT SYSTEM PERMEASE PROTEIN LIVM"/>
    <property type="match status" value="1"/>
</dbReference>
<dbReference type="EMBL" id="CAADFL010000391">
    <property type="protein sequence ID" value="VFK15865.1"/>
    <property type="molecule type" value="Genomic_DNA"/>
</dbReference>
<dbReference type="GO" id="GO:0015658">
    <property type="term" value="F:branched-chain amino acid transmembrane transporter activity"/>
    <property type="evidence" value="ECO:0007669"/>
    <property type="project" value="InterPro"/>
</dbReference>
<proteinExistence type="predicted"/>
<evidence type="ECO:0000256" key="5">
    <source>
        <dbReference type="ARBA" id="ARBA00023136"/>
    </source>
</evidence>
<evidence type="ECO:0000256" key="6">
    <source>
        <dbReference type="SAM" id="Phobius"/>
    </source>
</evidence>
<evidence type="ECO:0000256" key="4">
    <source>
        <dbReference type="ARBA" id="ARBA00022989"/>
    </source>
</evidence>
<reference evidence="7" key="1">
    <citation type="submission" date="2019-02" db="EMBL/GenBank/DDBJ databases">
        <authorList>
            <person name="Gruber-Vodicka R. H."/>
            <person name="Seah K. B. B."/>
        </authorList>
    </citation>
    <scope>NUCLEOTIDE SEQUENCE</scope>
    <source>
        <strain evidence="8">BECK_BZ163</strain>
        <strain evidence="9">BECK_BZ164</strain>
        <strain evidence="7">BECK_BZ165</strain>
    </source>
</reference>
<keyword evidence="3 6" id="KW-0812">Transmembrane</keyword>
<feature type="transmembrane region" description="Helical" evidence="6">
    <location>
        <begin position="228"/>
        <end position="255"/>
    </location>
</feature>
<sequence length="299" mass="32129">MNYLIHLLIYFDIYLIVALSLNLVVGYCGMLTLAHAGYYAIGGYAYALLALVWGWGFLPAVLAAMLIAAVLSLAVSLPAWRLKGDFFILASLAVQVLIFSLLYNWSDANAPLGSPANLTNGPFGIPGIPKAEILGFRLAGSHHFFLLATGMAALCAFVIRRLTDSPWGRVLVSMREDELAARGLGKNTRFLKVQAIAIASGLAALAGTLYAAYVGYLDPSAASLEESILMLSMVLVGGVGNFRGPIIGASILITLPELLRFMDFPDAQAANIRLAIYGLMLVLMMHFRPQGIGGEYRLN</sequence>
<dbReference type="EMBL" id="CAADEZ010000397">
    <property type="protein sequence ID" value="VFJ65992.1"/>
    <property type="molecule type" value="Genomic_DNA"/>
</dbReference>
<keyword evidence="4 6" id="KW-1133">Transmembrane helix</keyword>
<evidence type="ECO:0000256" key="2">
    <source>
        <dbReference type="ARBA" id="ARBA00022475"/>
    </source>
</evidence>
<dbReference type="CDD" id="cd06581">
    <property type="entry name" value="TM_PBP1_LivM_like"/>
    <property type="match status" value="1"/>
</dbReference>
<evidence type="ECO:0000256" key="3">
    <source>
        <dbReference type="ARBA" id="ARBA00022692"/>
    </source>
</evidence>
<keyword evidence="2" id="KW-1003">Cell membrane</keyword>
<feature type="transmembrane region" description="Helical" evidence="6">
    <location>
        <begin position="86"/>
        <end position="105"/>
    </location>
</feature>
<keyword evidence="5 6" id="KW-0472">Membrane</keyword>
<feature type="transmembrane region" description="Helical" evidence="6">
    <location>
        <begin position="44"/>
        <end position="74"/>
    </location>
</feature>
<evidence type="ECO:0000256" key="1">
    <source>
        <dbReference type="ARBA" id="ARBA00004429"/>
    </source>
</evidence>
<dbReference type="Pfam" id="PF02653">
    <property type="entry name" value="BPD_transp_2"/>
    <property type="match status" value="1"/>
</dbReference>
<dbReference type="PANTHER" id="PTHR30482">
    <property type="entry name" value="HIGH-AFFINITY BRANCHED-CHAIN AMINO ACID TRANSPORT SYSTEM PERMEASE"/>
    <property type="match status" value="1"/>
</dbReference>
<comment type="subcellular location">
    <subcellularLocation>
        <location evidence="1">Cell inner membrane</location>
        <topology evidence="1">Multi-pass membrane protein</topology>
    </subcellularLocation>
</comment>